<comment type="caution">
    <text evidence="2">The sequence shown here is derived from an EMBL/GenBank/DDBJ whole genome shotgun (WGS) entry which is preliminary data.</text>
</comment>
<keyword evidence="1" id="KW-0472">Membrane</keyword>
<name>B5W617_LIMMA</name>
<evidence type="ECO:0000313" key="3">
    <source>
        <dbReference type="Proteomes" id="UP000004061"/>
    </source>
</evidence>
<keyword evidence="1" id="KW-1133">Transmembrane helix</keyword>
<evidence type="ECO:0000313" key="2">
    <source>
        <dbReference type="EMBL" id="EDZ93077.1"/>
    </source>
</evidence>
<keyword evidence="3" id="KW-1185">Reference proteome</keyword>
<dbReference type="AlphaFoldDB" id="B5W617"/>
<protein>
    <submittedName>
        <fullName evidence="2">Uncharacterized protein</fullName>
    </submittedName>
</protein>
<dbReference type="Proteomes" id="UP000004061">
    <property type="component" value="Unassembled WGS sequence"/>
</dbReference>
<feature type="non-terminal residue" evidence="2">
    <location>
        <position position="66"/>
    </location>
</feature>
<keyword evidence="1" id="KW-0812">Transmembrane</keyword>
<gene>
    <name evidence="2" type="ORF">AmaxDRAFT_4216</name>
</gene>
<sequence>MEAWGKCQNELLRSQLENMIKSFFHLSLLLGVISSHLLMSPILPPRTVGASLLGTQAAEPRTSVSL</sequence>
<organism evidence="2 3">
    <name type="scientific">Limnospira maxima CS-328</name>
    <dbReference type="NCBI Taxonomy" id="513049"/>
    <lineage>
        <taxon>Bacteria</taxon>
        <taxon>Bacillati</taxon>
        <taxon>Cyanobacteriota</taxon>
        <taxon>Cyanophyceae</taxon>
        <taxon>Oscillatoriophycideae</taxon>
        <taxon>Oscillatoriales</taxon>
        <taxon>Sirenicapillariaceae</taxon>
        <taxon>Limnospira</taxon>
    </lineage>
</organism>
<proteinExistence type="predicted"/>
<feature type="transmembrane region" description="Helical" evidence="1">
    <location>
        <begin position="23"/>
        <end position="43"/>
    </location>
</feature>
<accession>B5W617</accession>
<reference evidence="2 3" key="1">
    <citation type="journal article" date="2011" name="Appl. Environ. Microbiol.">
        <title>Contribution of a Sodium Ion Gradient to Energy Conservation during Fermentation in the Cyanobacterium Arthrospira (Spirulina) maxima CS-328.</title>
        <authorList>
            <person name="Carrieri D."/>
            <person name="Ananyev G."/>
            <person name="Lenz O."/>
            <person name="Bryant D.A."/>
            <person name="Dismukes G.C."/>
        </authorList>
    </citation>
    <scope>NUCLEOTIDE SEQUENCE [LARGE SCALE GENOMIC DNA]</scope>
    <source>
        <strain evidence="2 3">CS-328</strain>
    </source>
</reference>
<evidence type="ECO:0000256" key="1">
    <source>
        <dbReference type="SAM" id="Phobius"/>
    </source>
</evidence>
<dbReference type="EMBL" id="ABYK01000039">
    <property type="protein sequence ID" value="EDZ93077.1"/>
    <property type="molecule type" value="Genomic_DNA"/>
</dbReference>